<dbReference type="PANTHER" id="PTHR11575:SF24">
    <property type="entry name" value="5'-NUCLEOTIDASE"/>
    <property type="match status" value="1"/>
</dbReference>
<dbReference type="InterPro" id="IPR036907">
    <property type="entry name" value="5'-Nucleotdase_C_sf"/>
</dbReference>
<evidence type="ECO:0000313" key="3">
    <source>
        <dbReference type="EMBL" id="MCG2587830.1"/>
    </source>
</evidence>
<feature type="domain" description="5'-Nucleotidase C-terminal" evidence="2">
    <location>
        <begin position="71"/>
        <end position="202"/>
    </location>
</feature>
<keyword evidence="1" id="KW-0732">Signal</keyword>
<protein>
    <submittedName>
        <fullName evidence="3">5'-nucleotidase C-terminal domain-containing protein</fullName>
    </submittedName>
</protein>
<dbReference type="SUPFAM" id="SSF55816">
    <property type="entry name" value="5'-nucleotidase (syn. UDP-sugar hydrolase), C-terminal domain"/>
    <property type="match status" value="1"/>
</dbReference>
<accession>A0ABS9KAF0</accession>
<dbReference type="Gene3D" id="3.90.780.10">
    <property type="entry name" value="5'-Nucleotidase, C-terminal domain"/>
    <property type="match status" value="1"/>
</dbReference>
<dbReference type="RefSeq" id="WP_237852674.1">
    <property type="nucleotide sequence ID" value="NZ_JAKLWS010000004.1"/>
</dbReference>
<dbReference type="InterPro" id="IPR008334">
    <property type="entry name" value="5'-Nucleotdase_C"/>
</dbReference>
<comment type="caution">
    <text evidence="3">The sequence shown here is derived from an EMBL/GenBank/DDBJ whole genome shotgun (WGS) entry which is preliminary data.</text>
</comment>
<dbReference type="Proteomes" id="UP001165366">
    <property type="component" value="Unassembled WGS sequence"/>
</dbReference>
<keyword evidence="4" id="KW-1185">Reference proteome</keyword>
<evidence type="ECO:0000259" key="2">
    <source>
        <dbReference type="Pfam" id="PF02872"/>
    </source>
</evidence>
<dbReference type="PRINTS" id="PR01607">
    <property type="entry name" value="APYRASEFAMLY"/>
</dbReference>
<organism evidence="3 4">
    <name type="scientific">Rhodohalobacter sulfatireducens</name>
    <dbReference type="NCBI Taxonomy" id="2911366"/>
    <lineage>
        <taxon>Bacteria</taxon>
        <taxon>Pseudomonadati</taxon>
        <taxon>Balneolota</taxon>
        <taxon>Balneolia</taxon>
        <taxon>Balneolales</taxon>
        <taxon>Balneolaceae</taxon>
        <taxon>Rhodohalobacter</taxon>
    </lineage>
</organism>
<evidence type="ECO:0000256" key="1">
    <source>
        <dbReference type="SAM" id="SignalP"/>
    </source>
</evidence>
<dbReference type="PANTHER" id="PTHR11575">
    <property type="entry name" value="5'-NUCLEOTIDASE-RELATED"/>
    <property type="match status" value="1"/>
</dbReference>
<name>A0ABS9KAF0_9BACT</name>
<proteinExistence type="predicted"/>
<feature type="chain" id="PRO_5046427322" evidence="1">
    <location>
        <begin position="22"/>
        <end position="239"/>
    </location>
</feature>
<dbReference type="Pfam" id="PF02872">
    <property type="entry name" value="5_nucleotid_C"/>
    <property type="match status" value="1"/>
</dbReference>
<sequence>MSYRIIRVIGFCFLLTGCAYFSTTTEIEQPTSAYPEPDPQMARQLDAYRDSMNSVMGQKVATVQDTLKFGKPESSLNNIVADALRFQAASTLRQFVHVGITGEESFKLYFVPGKLTVRDVYEFMPYNNHLVVLSMSGEKLMTLIEQVADMGGAPISGVRFRIDEDGNPNSVLVNAQVLDPDETYLVATSSWAANGGDKFPALWNVSDRSDLELSIREVYINYFKNQVELTASTDGRIRR</sequence>
<dbReference type="PROSITE" id="PS51257">
    <property type="entry name" value="PROKAR_LIPOPROTEIN"/>
    <property type="match status" value="1"/>
</dbReference>
<dbReference type="EMBL" id="JAKLWS010000004">
    <property type="protein sequence ID" value="MCG2587830.1"/>
    <property type="molecule type" value="Genomic_DNA"/>
</dbReference>
<evidence type="ECO:0000313" key="4">
    <source>
        <dbReference type="Proteomes" id="UP001165366"/>
    </source>
</evidence>
<reference evidence="3" key="2">
    <citation type="submission" date="2024-05" db="EMBL/GenBank/DDBJ databases">
        <title>Rhodohalobacter halophilus gen. nov., sp. nov., a moderately halophilic member of the family Balneolaceae.</title>
        <authorList>
            <person name="Xia J."/>
        </authorList>
    </citation>
    <scope>NUCLEOTIDE SEQUENCE</scope>
    <source>
        <strain evidence="3">WB101</strain>
    </source>
</reference>
<reference evidence="3" key="1">
    <citation type="submission" date="2022-01" db="EMBL/GenBank/DDBJ databases">
        <authorList>
            <person name="Wang Y."/>
        </authorList>
    </citation>
    <scope>NUCLEOTIDE SEQUENCE</scope>
    <source>
        <strain evidence="3">WB101</strain>
    </source>
</reference>
<dbReference type="InterPro" id="IPR006179">
    <property type="entry name" value="5_nucleotidase/apyrase"/>
</dbReference>
<gene>
    <name evidence="3" type="ORF">L6773_04595</name>
</gene>
<feature type="signal peptide" evidence="1">
    <location>
        <begin position="1"/>
        <end position="21"/>
    </location>
</feature>